<comment type="caution">
    <text evidence="2">The sequence shown here is derived from an EMBL/GenBank/DDBJ whole genome shotgun (WGS) entry which is preliminary data.</text>
</comment>
<keyword evidence="1" id="KW-0812">Transmembrane</keyword>
<dbReference type="Pfam" id="PF00873">
    <property type="entry name" value="ACR_tran"/>
    <property type="match status" value="1"/>
</dbReference>
<dbReference type="SUPFAM" id="SSF82714">
    <property type="entry name" value="Multidrug efflux transporter AcrB TolC docking domain, DN and DC subdomains"/>
    <property type="match status" value="1"/>
</dbReference>
<reference evidence="2" key="1">
    <citation type="journal article" date="2021" name="PeerJ">
        <title>Extensive microbial diversity within the chicken gut microbiome revealed by metagenomics and culture.</title>
        <authorList>
            <person name="Gilroy R."/>
            <person name="Ravi A."/>
            <person name="Getino M."/>
            <person name="Pursley I."/>
            <person name="Horton D.L."/>
            <person name="Alikhan N.F."/>
            <person name="Baker D."/>
            <person name="Gharbi K."/>
            <person name="Hall N."/>
            <person name="Watson M."/>
            <person name="Adriaenssens E.M."/>
            <person name="Foster-Nyarko E."/>
            <person name="Jarju S."/>
            <person name="Secka A."/>
            <person name="Antonio M."/>
            <person name="Oren A."/>
            <person name="Chaudhuri R.R."/>
            <person name="La Ragione R."/>
            <person name="Hildebrand F."/>
            <person name="Pallen M.J."/>
        </authorList>
    </citation>
    <scope>NUCLEOTIDE SEQUENCE</scope>
    <source>
        <strain evidence="2">Gambia15-2214</strain>
    </source>
</reference>
<dbReference type="PANTHER" id="PTHR32063:SF0">
    <property type="entry name" value="SWARMING MOTILITY PROTEIN SWRC"/>
    <property type="match status" value="1"/>
</dbReference>
<evidence type="ECO:0000313" key="3">
    <source>
        <dbReference type="Proteomes" id="UP000823914"/>
    </source>
</evidence>
<keyword evidence="1" id="KW-1133">Transmembrane helix</keyword>
<dbReference type="AlphaFoldDB" id="A0A9E2L0P5"/>
<dbReference type="SUPFAM" id="SSF82693">
    <property type="entry name" value="Multidrug efflux transporter AcrB pore domain, PN1, PN2, PC1 and PC2 subdomains"/>
    <property type="match status" value="3"/>
</dbReference>
<accession>A0A9E2L0P5</accession>
<feature type="transmembrane region" description="Helical" evidence="1">
    <location>
        <begin position="549"/>
        <end position="574"/>
    </location>
</feature>
<protein>
    <submittedName>
        <fullName evidence="2">Efflux RND transporter permease subunit</fullName>
    </submittedName>
</protein>
<dbReference type="GO" id="GO:0042910">
    <property type="term" value="F:xenobiotic transmembrane transporter activity"/>
    <property type="evidence" value="ECO:0007669"/>
    <property type="project" value="TreeGrafter"/>
</dbReference>
<name>A0A9E2L0P5_9SPIR</name>
<organism evidence="2 3">
    <name type="scientific">Candidatus Treponema excrementipullorum</name>
    <dbReference type="NCBI Taxonomy" id="2838768"/>
    <lineage>
        <taxon>Bacteria</taxon>
        <taxon>Pseudomonadati</taxon>
        <taxon>Spirochaetota</taxon>
        <taxon>Spirochaetia</taxon>
        <taxon>Spirochaetales</taxon>
        <taxon>Treponemataceae</taxon>
        <taxon>Treponema</taxon>
    </lineage>
</organism>
<dbReference type="Gene3D" id="3.30.70.1440">
    <property type="entry name" value="Multidrug efflux transporter AcrB pore domain"/>
    <property type="match status" value="1"/>
</dbReference>
<dbReference type="Gene3D" id="3.30.2090.10">
    <property type="entry name" value="Multidrug efflux transporter AcrB TolC docking domain, DN and DC subdomains"/>
    <property type="match status" value="2"/>
</dbReference>
<reference evidence="2" key="2">
    <citation type="submission" date="2021-04" db="EMBL/GenBank/DDBJ databases">
        <authorList>
            <person name="Gilroy R."/>
        </authorList>
    </citation>
    <scope>NUCLEOTIDE SEQUENCE</scope>
    <source>
        <strain evidence="2">Gambia15-2214</strain>
    </source>
</reference>
<evidence type="ECO:0000256" key="1">
    <source>
        <dbReference type="SAM" id="Phobius"/>
    </source>
</evidence>
<dbReference type="Gene3D" id="3.30.70.1430">
    <property type="entry name" value="Multidrug efflux transporter AcrB pore domain"/>
    <property type="match status" value="2"/>
</dbReference>
<dbReference type="GO" id="GO:0005886">
    <property type="term" value="C:plasma membrane"/>
    <property type="evidence" value="ECO:0007669"/>
    <property type="project" value="TreeGrafter"/>
</dbReference>
<evidence type="ECO:0000313" key="2">
    <source>
        <dbReference type="EMBL" id="MBU3849045.1"/>
    </source>
</evidence>
<feature type="transmembrane region" description="Helical" evidence="1">
    <location>
        <begin position="443"/>
        <end position="462"/>
    </location>
</feature>
<dbReference type="PANTHER" id="PTHR32063">
    <property type="match status" value="1"/>
</dbReference>
<dbReference type="InterPro" id="IPR001036">
    <property type="entry name" value="Acrflvin-R"/>
</dbReference>
<dbReference type="EMBL" id="JAHLFV010000012">
    <property type="protein sequence ID" value="MBU3849045.1"/>
    <property type="molecule type" value="Genomic_DNA"/>
</dbReference>
<feature type="transmembrane region" description="Helical" evidence="1">
    <location>
        <begin position="12"/>
        <end position="30"/>
    </location>
</feature>
<feature type="transmembrane region" description="Helical" evidence="1">
    <location>
        <begin position="401"/>
        <end position="423"/>
    </location>
</feature>
<keyword evidence="1" id="KW-0472">Membrane</keyword>
<sequence>MSLSKLAVSKPTTVLIIFVILAALGIYSTAQLPVDLLPDMELPMIAVSCSYTNAGPEEVERSVTRTLESVLSSITGLKTMTSTSSTGSSMILLELNYGTNLDEATNEIRDQLDLVKNFMPEEAGSPLIIKMDPSMLPIMNFVLSGNRTAEELRLYAEDIVQPRLEQIDGVASVQISGGREKAIVVDIPRDRLEAYSLTITQIAQMIGAQNVQGSGGSISEGDTTYTISTSGEYSSLEDIRNTVIAYKTDAAAGYGAATAAPTVQKVLLRDIADVYEGYKPVSSYAYVNGVPCVILNIQKQSGKNSVQTAHAVRKQVETIQPLLPADVVLTESMNTTDIIELSINNIINSVVQGALLAVLVLLVFLRSIKSTIIISITIPVSLVITLGVMKFSGFSLNMMTLAGLSLGVGMLVDNSIVILENIYSYRAKGAKAKAAAILGSQEMIMAITASTLTTICVFLPLVMYSNELGMLGQIFSGLTFTVVFSLLCSLAVAIILVPVLASKYLKLENLATRERKGLWGKIDGKIDKFFASVDVAYSKKVRWVLHHKTLFIVFIFLLLIGSFMLIPVIGFIYMPEQESNNISVSLTMPKGTRLEATDEVIRNLENMITQDVIGIKEVTSSVGGGGLMGGGSNTNTASLNITLYPSAERQEGWDSVEEATAKIRSKFSLFPGAEFSIGGSSVAMMTGSDVDVAVNSNSMEQLVQAVNDIIAALEKNTEGVLTEITSSYEEGLPQVEIKIDRNKLQDLGLNIYS</sequence>
<gene>
    <name evidence="2" type="ORF">IAA16_00590</name>
</gene>
<feature type="transmembrane region" description="Helical" evidence="1">
    <location>
        <begin position="346"/>
        <end position="365"/>
    </location>
</feature>
<feature type="transmembrane region" description="Helical" evidence="1">
    <location>
        <begin position="474"/>
        <end position="501"/>
    </location>
</feature>
<feature type="non-terminal residue" evidence="2">
    <location>
        <position position="753"/>
    </location>
</feature>
<feature type="transmembrane region" description="Helical" evidence="1">
    <location>
        <begin position="372"/>
        <end position="389"/>
    </location>
</feature>
<dbReference type="PRINTS" id="PR00702">
    <property type="entry name" value="ACRIFLAVINRP"/>
</dbReference>
<dbReference type="Gene3D" id="3.30.70.1320">
    <property type="entry name" value="Multidrug efflux transporter AcrB pore domain like"/>
    <property type="match status" value="1"/>
</dbReference>
<proteinExistence type="predicted"/>
<dbReference type="SUPFAM" id="SSF82866">
    <property type="entry name" value="Multidrug efflux transporter AcrB transmembrane domain"/>
    <property type="match status" value="1"/>
</dbReference>
<dbReference type="Gene3D" id="1.20.1640.10">
    <property type="entry name" value="Multidrug efflux transporter AcrB transmembrane domain"/>
    <property type="match status" value="2"/>
</dbReference>
<dbReference type="InterPro" id="IPR027463">
    <property type="entry name" value="AcrB_DN_DC_subdom"/>
</dbReference>
<dbReference type="Proteomes" id="UP000823914">
    <property type="component" value="Unassembled WGS sequence"/>
</dbReference>